<feature type="domain" description="ABC transporter" evidence="9">
    <location>
        <begin position="252"/>
        <end position="492"/>
    </location>
</feature>
<gene>
    <name evidence="10" type="primary">rbsA</name>
    <name evidence="10" type="ordered locus">KVU_0488</name>
</gene>
<keyword evidence="8" id="KW-0472">Membrane</keyword>
<dbReference type="PANTHER" id="PTHR43790">
    <property type="entry name" value="CARBOHYDRATE TRANSPORT ATP-BINDING PROTEIN MG119-RELATED"/>
    <property type="match status" value="1"/>
</dbReference>
<accession>F9YAF4</accession>
<proteinExistence type="predicted"/>
<dbReference type="Pfam" id="PF00005">
    <property type="entry name" value="ABC_tran"/>
    <property type="match status" value="2"/>
</dbReference>
<dbReference type="InterPro" id="IPR017871">
    <property type="entry name" value="ABC_transporter-like_CS"/>
</dbReference>
<organism evidence="10 11">
    <name type="scientific">Ketogulonicigenium vulgare (strain WSH-001)</name>
    <dbReference type="NCBI Taxonomy" id="759362"/>
    <lineage>
        <taxon>Bacteria</taxon>
        <taxon>Pseudomonadati</taxon>
        <taxon>Pseudomonadota</taxon>
        <taxon>Alphaproteobacteria</taxon>
        <taxon>Rhodobacterales</taxon>
        <taxon>Roseobacteraceae</taxon>
        <taxon>Ketogulonicigenium</taxon>
    </lineage>
</organism>
<keyword evidence="7" id="KW-1278">Translocase</keyword>
<evidence type="ECO:0000256" key="1">
    <source>
        <dbReference type="ARBA" id="ARBA00022448"/>
    </source>
</evidence>
<keyword evidence="3" id="KW-0762">Sugar transport</keyword>
<keyword evidence="1" id="KW-0813">Transport</keyword>
<dbReference type="GO" id="GO:0005524">
    <property type="term" value="F:ATP binding"/>
    <property type="evidence" value="ECO:0007669"/>
    <property type="project" value="UniProtKB-KW"/>
</dbReference>
<keyword evidence="10" id="KW-0378">Hydrolase</keyword>
<dbReference type="PANTHER" id="PTHR43790:SF3">
    <property type="entry name" value="D-ALLOSE IMPORT ATP-BINDING PROTEIN ALSA-RELATED"/>
    <property type="match status" value="1"/>
</dbReference>
<dbReference type="SUPFAM" id="SSF52540">
    <property type="entry name" value="P-loop containing nucleoside triphosphate hydrolases"/>
    <property type="match status" value="2"/>
</dbReference>
<evidence type="ECO:0000256" key="5">
    <source>
        <dbReference type="ARBA" id="ARBA00022741"/>
    </source>
</evidence>
<keyword evidence="11" id="KW-1185">Reference proteome</keyword>
<name>F9YAF4_KETVW</name>
<dbReference type="InterPro" id="IPR003439">
    <property type="entry name" value="ABC_transporter-like_ATP-bd"/>
</dbReference>
<dbReference type="CDD" id="cd03215">
    <property type="entry name" value="ABC_Carb_Monos_II"/>
    <property type="match status" value="1"/>
</dbReference>
<dbReference type="InterPro" id="IPR027417">
    <property type="entry name" value="P-loop_NTPase"/>
</dbReference>
<dbReference type="AlphaFoldDB" id="F9YAF4"/>
<dbReference type="PATRIC" id="fig|759362.5.peg.513"/>
<dbReference type="PROSITE" id="PS50893">
    <property type="entry name" value="ABC_TRANSPORTER_2"/>
    <property type="match status" value="2"/>
</dbReference>
<evidence type="ECO:0000313" key="11">
    <source>
        <dbReference type="Proteomes" id="UP000000692"/>
    </source>
</evidence>
<evidence type="ECO:0000256" key="2">
    <source>
        <dbReference type="ARBA" id="ARBA00022475"/>
    </source>
</evidence>
<evidence type="ECO:0000256" key="7">
    <source>
        <dbReference type="ARBA" id="ARBA00022967"/>
    </source>
</evidence>
<keyword evidence="2" id="KW-1003">Cell membrane</keyword>
<protein>
    <submittedName>
        <fullName evidence="10">Putative ABC transporter ATP-binding protein</fullName>
        <ecNumber evidence="10">3.6.3.17</ecNumber>
    </submittedName>
</protein>
<feature type="domain" description="ABC transporter" evidence="9">
    <location>
        <begin position="4"/>
        <end position="240"/>
    </location>
</feature>
<dbReference type="GO" id="GO:0016887">
    <property type="term" value="F:ATP hydrolysis activity"/>
    <property type="evidence" value="ECO:0007669"/>
    <property type="project" value="InterPro"/>
</dbReference>
<evidence type="ECO:0000256" key="3">
    <source>
        <dbReference type="ARBA" id="ARBA00022597"/>
    </source>
</evidence>
<dbReference type="InterPro" id="IPR050107">
    <property type="entry name" value="ABC_carbohydrate_import_ATPase"/>
</dbReference>
<dbReference type="Gene3D" id="3.40.50.300">
    <property type="entry name" value="P-loop containing nucleotide triphosphate hydrolases"/>
    <property type="match status" value="2"/>
</dbReference>
<dbReference type="EMBL" id="CP002018">
    <property type="protein sequence ID" value="AEM40327.1"/>
    <property type="molecule type" value="Genomic_DNA"/>
</dbReference>
<evidence type="ECO:0000313" key="10">
    <source>
        <dbReference type="EMBL" id="AEM40327.1"/>
    </source>
</evidence>
<evidence type="ECO:0000256" key="4">
    <source>
        <dbReference type="ARBA" id="ARBA00022737"/>
    </source>
</evidence>
<dbReference type="eggNOG" id="COG1129">
    <property type="taxonomic scope" value="Bacteria"/>
</dbReference>
<evidence type="ECO:0000256" key="8">
    <source>
        <dbReference type="ARBA" id="ARBA00023136"/>
    </source>
</evidence>
<dbReference type="OrthoDB" id="9805029at2"/>
<keyword evidence="4" id="KW-0677">Repeat</keyword>
<evidence type="ECO:0000259" key="9">
    <source>
        <dbReference type="PROSITE" id="PS50893"/>
    </source>
</evidence>
<dbReference type="SMART" id="SM00382">
    <property type="entry name" value="AAA"/>
    <property type="match status" value="2"/>
</dbReference>
<dbReference type="InterPro" id="IPR003593">
    <property type="entry name" value="AAA+_ATPase"/>
</dbReference>
<dbReference type="PROSITE" id="PS00211">
    <property type="entry name" value="ABC_TRANSPORTER_1"/>
    <property type="match status" value="1"/>
</dbReference>
<dbReference type="EC" id="3.6.3.17" evidence="10"/>
<reference evidence="10 11" key="1">
    <citation type="journal article" date="2011" name="J. Bacteriol.">
        <title>Complete genome sequence of the industrial strain Ketogulonicigenium vulgare WSH-001.</title>
        <authorList>
            <person name="Liu L."/>
            <person name="Li Y."/>
            <person name="Zhang J."/>
            <person name="Zhou Z."/>
            <person name="Liu J."/>
            <person name="Li X."/>
            <person name="Zhou J."/>
            <person name="Du G."/>
            <person name="Wang L."/>
            <person name="Chen J."/>
        </authorList>
    </citation>
    <scope>NUCLEOTIDE SEQUENCE [LARGE SCALE GENOMIC DNA]</scope>
    <source>
        <strain evidence="10 11">WSH-001</strain>
    </source>
</reference>
<dbReference type="HOGENOM" id="CLU_000604_92_2_5"/>
<sequence length="496" mass="52905">MTTLTLSDISRRYGAVQALQGVSLSLQSGEVHALMGENGAGKSTLIRILAGLERADSGAFHLDGAALPPLDCTSGLRFIHQELQIIPALSVAENMHIARPYPRRFGFVDWRALHRASARALARLGLSHIRPQQLMGDLGPGDQMLVRIAASLLESATQPWLYVMDEPTAALTGDEAARLFRVIRELVTQGAGVLYVSHRMGEVMELSQRVTILRDGRLIETTPIAKTDQAQIITAMTGRAMADLYPARAAAARTDTRLSVENLSSGRLQNASFTVARGEILGLAGLAGSGRGALLAALAGAACYTGNVTLDGSAPPRDATGAWRAGIAHVPPERRAEGLMLDQSITDNIALPHLNRLSRMGLRAHRRERALASDKGQAVRLKAASVQAPVASLSGGNQQKVLFARALAGNPRLLLLNEPTRGVDVAAKYDIYQIIRDLADSGTSVIIASSDLPELIGLCDRIAILREGHLTRVIANENLTEGGLLTHCYGHQGDAA</sequence>
<dbReference type="Proteomes" id="UP000000692">
    <property type="component" value="Chromosome"/>
</dbReference>
<dbReference type="KEGG" id="kvl:KVU_0488"/>
<keyword evidence="6 10" id="KW-0067">ATP-binding</keyword>
<evidence type="ECO:0000256" key="6">
    <source>
        <dbReference type="ARBA" id="ARBA00022840"/>
    </source>
</evidence>
<keyword evidence="5" id="KW-0547">Nucleotide-binding</keyword>
<dbReference type="RefSeq" id="WP_013383770.1">
    <property type="nucleotide sequence ID" value="NC_017384.1"/>
</dbReference>
<dbReference type="CDD" id="cd03216">
    <property type="entry name" value="ABC_Carb_Monos_I"/>
    <property type="match status" value="1"/>
</dbReference>